<organism evidence="10 11">
    <name type="scientific">Neogemmobacter tilapiae</name>
    <dbReference type="NCBI Taxonomy" id="875041"/>
    <lineage>
        <taxon>Bacteria</taxon>
        <taxon>Pseudomonadati</taxon>
        <taxon>Pseudomonadota</taxon>
        <taxon>Alphaproteobacteria</taxon>
        <taxon>Rhodobacterales</taxon>
        <taxon>Paracoccaceae</taxon>
        <taxon>Neogemmobacter</taxon>
    </lineage>
</organism>
<comment type="similarity">
    <text evidence="8">Belongs to the glycosyltransferase group 1 family.</text>
</comment>
<comment type="catalytic activity">
    <reaction evidence="7 8">
        <text>lipid IVA (E. coli) + CMP-3-deoxy-beta-D-manno-octulosonate = alpha-Kdo-(2-&gt;6)-lipid IVA (E. coli) + CMP + H(+)</text>
        <dbReference type="Rhea" id="RHEA:28066"/>
        <dbReference type="ChEBI" id="CHEBI:15378"/>
        <dbReference type="ChEBI" id="CHEBI:58603"/>
        <dbReference type="ChEBI" id="CHEBI:60364"/>
        <dbReference type="ChEBI" id="CHEBI:60377"/>
        <dbReference type="ChEBI" id="CHEBI:85987"/>
        <dbReference type="EC" id="2.4.99.12"/>
    </reaction>
</comment>
<keyword evidence="5 8" id="KW-0808">Transferase</keyword>
<evidence type="ECO:0000256" key="8">
    <source>
        <dbReference type="RuleBase" id="RU365103"/>
    </source>
</evidence>
<evidence type="ECO:0000256" key="5">
    <source>
        <dbReference type="ARBA" id="ARBA00022679"/>
    </source>
</evidence>
<feature type="domain" description="3-deoxy-D-manno-octulosonic-acid transferase N-terminal" evidence="9">
    <location>
        <begin position="33"/>
        <end position="175"/>
    </location>
</feature>
<accession>A0A918TMZ8</accession>
<proteinExistence type="inferred from homology"/>
<dbReference type="GO" id="GO:0005886">
    <property type="term" value="C:plasma membrane"/>
    <property type="evidence" value="ECO:0007669"/>
    <property type="project" value="UniProtKB-SubCell"/>
</dbReference>
<evidence type="ECO:0000259" key="9">
    <source>
        <dbReference type="Pfam" id="PF04413"/>
    </source>
</evidence>
<evidence type="ECO:0000256" key="6">
    <source>
        <dbReference type="ARBA" id="ARBA00031445"/>
    </source>
</evidence>
<reference evidence="10" key="2">
    <citation type="submission" date="2020-09" db="EMBL/GenBank/DDBJ databases">
        <authorList>
            <person name="Sun Q."/>
            <person name="Kim S."/>
        </authorList>
    </citation>
    <scope>NUCLEOTIDE SEQUENCE</scope>
    <source>
        <strain evidence="10">KCTC 23310</strain>
    </source>
</reference>
<dbReference type="EMBL" id="BMYJ01000005">
    <property type="protein sequence ID" value="GHC55329.1"/>
    <property type="molecule type" value="Genomic_DNA"/>
</dbReference>
<dbReference type="InterPro" id="IPR038107">
    <property type="entry name" value="Glycos_transf_N_sf"/>
</dbReference>
<protein>
    <recommendedName>
        <fullName evidence="4 8">3-deoxy-D-manno-octulosonic acid transferase</fullName>
        <shortName evidence="8">Kdo transferase</shortName>
        <ecNumber evidence="3 8">2.4.99.12</ecNumber>
    </recommendedName>
    <alternativeName>
        <fullName evidence="6 8">Lipid IV(A) 3-deoxy-D-manno-octulosonic acid transferase</fullName>
    </alternativeName>
</protein>
<name>A0A918TMZ8_9RHOB</name>
<dbReference type="InterPro" id="IPR039901">
    <property type="entry name" value="Kdotransferase"/>
</dbReference>
<dbReference type="Gene3D" id="3.40.50.2000">
    <property type="entry name" value="Glycogen Phosphorylase B"/>
    <property type="match status" value="1"/>
</dbReference>
<evidence type="ECO:0000313" key="11">
    <source>
        <dbReference type="Proteomes" id="UP000638981"/>
    </source>
</evidence>
<keyword evidence="11" id="KW-1185">Reference proteome</keyword>
<comment type="caution">
    <text evidence="10">The sequence shown here is derived from an EMBL/GenBank/DDBJ whole genome shotgun (WGS) entry which is preliminary data.</text>
</comment>
<keyword evidence="8" id="KW-0448">Lipopolysaccharide biosynthesis</keyword>
<comment type="subcellular location">
    <subcellularLocation>
        <location evidence="8">Cell membrane</location>
    </subcellularLocation>
</comment>
<dbReference type="Pfam" id="PF04413">
    <property type="entry name" value="Glycos_transf_N"/>
    <property type="match status" value="1"/>
</dbReference>
<comment type="function">
    <text evidence="1 8">Involved in lipopolysaccharide (LPS) biosynthesis. Catalyzes the transfer of 3-deoxy-D-manno-octulosonate (Kdo) residue(s) from CMP-Kdo to lipid IV(A), the tetraacyldisaccharide-1,4'-bisphosphate precursor of lipid A.</text>
</comment>
<keyword evidence="8" id="KW-1003">Cell membrane</keyword>
<dbReference type="AlphaFoldDB" id="A0A918TMZ8"/>
<reference evidence="10" key="1">
    <citation type="journal article" date="2014" name="Int. J. Syst. Evol. Microbiol.">
        <title>Complete genome sequence of Corynebacterium casei LMG S-19264T (=DSM 44701T), isolated from a smear-ripened cheese.</title>
        <authorList>
            <consortium name="US DOE Joint Genome Institute (JGI-PGF)"/>
            <person name="Walter F."/>
            <person name="Albersmeier A."/>
            <person name="Kalinowski J."/>
            <person name="Ruckert C."/>
        </authorList>
    </citation>
    <scope>NUCLEOTIDE SEQUENCE</scope>
    <source>
        <strain evidence="10">KCTC 23310</strain>
    </source>
</reference>
<dbReference type="GO" id="GO:0009244">
    <property type="term" value="P:lipopolysaccharide core region biosynthetic process"/>
    <property type="evidence" value="ECO:0007669"/>
    <property type="project" value="UniProtKB-UniRule"/>
</dbReference>
<dbReference type="GO" id="GO:0043842">
    <property type="term" value="F:Kdo transferase activity"/>
    <property type="evidence" value="ECO:0007669"/>
    <property type="project" value="UniProtKB-EC"/>
</dbReference>
<dbReference type="GO" id="GO:0009245">
    <property type="term" value="P:lipid A biosynthetic process"/>
    <property type="evidence" value="ECO:0007669"/>
    <property type="project" value="TreeGrafter"/>
</dbReference>
<dbReference type="PANTHER" id="PTHR42755">
    <property type="entry name" value="3-DEOXY-MANNO-OCTULOSONATE CYTIDYLYLTRANSFERASE"/>
    <property type="match status" value="1"/>
</dbReference>
<evidence type="ECO:0000256" key="2">
    <source>
        <dbReference type="ARBA" id="ARBA00004713"/>
    </source>
</evidence>
<sequence length="392" mass="40928">MPRSLGLSLYNLFGARPAPMLPPGAEQPVRPPGRLIWLHSSDGETAGTLAELGRRLVRDDGHNVLMTGGEAGGLLHDVAPEDAPAPIKAFLDHWRPDTLILSGGEVRATLLAELGARGVPVAMVNGRVPQLARGGWWPGLLRQSLGHVSQAFALDETAARALRKAGLEGVQVAGRMEEASAAIPAVEADRQALAEAIGTRPMWFAAAVPEAEEGAVIEAHRAAQRLAHRLLLILAPADLERAGALKGRLAEAGLDVACRMSGEEPDSETEVYLVGDPGEYGLWYRLAPISWLGGSLSAQGCLRNPMEAAALGSAIIHGPRPGGYGAAFGRLGAALAARSVASGADLAEALGDLLSPDRTARLAQSAWAVASDGAETTERAVQMIRGMLGEDQ</sequence>
<dbReference type="PANTHER" id="PTHR42755:SF1">
    <property type="entry name" value="3-DEOXY-D-MANNO-OCTULOSONIC ACID TRANSFERASE, MITOCHONDRIAL-RELATED"/>
    <property type="match status" value="1"/>
</dbReference>
<dbReference type="InterPro" id="IPR007507">
    <property type="entry name" value="Glycos_transf_N"/>
</dbReference>
<dbReference type="Proteomes" id="UP000638981">
    <property type="component" value="Unassembled WGS sequence"/>
</dbReference>
<evidence type="ECO:0000256" key="1">
    <source>
        <dbReference type="ARBA" id="ARBA00003394"/>
    </source>
</evidence>
<evidence type="ECO:0000256" key="7">
    <source>
        <dbReference type="ARBA" id="ARBA00049183"/>
    </source>
</evidence>
<comment type="pathway">
    <text evidence="2 8">Bacterial outer membrane biogenesis; LPS core biosynthesis.</text>
</comment>
<evidence type="ECO:0000313" key="10">
    <source>
        <dbReference type="EMBL" id="GHC55329.1"/>
    </source>
</evidence>
<dbReference type="EC" id="2.4.99.12" evidence="3 8"/>
<dbReference type="Gene3D" id="3.40.50.11720">
    <property type="entry name" value="3-Deoxy-D-manno-octulosonic-acid transferase, N-terminal domain"/>
    <property type="match status" value="1"/>
</dbReference>
<evidence type="ECO:0000256" key="3">
    <source>
        <dbReference type="ARBA" id="ARBA00012621"/>
    </source>
</evidence>
<dbReference type="RefSeq" id="WP_189411308.1">
    <property type="nucleotide sequence ID" value="NZ_BMYJ01000005.1"/>
</dbReference>
<keyword evidence="8" id="KW-0472">Membrane</keyword>
<evidence type="ECO:0000256" key="4">
    <source>
        <dbReference type="ARBA" id="ARBA00019077"/>
    </source>
</evidence>
<gene>
    <name evidence="10" type="primary">kdtA</name>
    <name evidence="10" type="ORF">GCM10007315_17790</name>
</gene>